<dbReference type="NCBIfam" id="TIGR00254">
    <property type="entry name" value="GGDEF"/>
    <property type="match status" value="1"/>
</dbReference>
<name>A0AAE3G3Y7_9GAMM</name>
<evidence type="ECO:0000259" key="5">
    <source>
        <dbReference type="PROSITE" id="PS50887"/>
    </source>
</evidence>
<dbReference type="PANTHER" id="PTHR45138:SF9">
    <property type="entry name" value="DIGUANYLATE CYCLASE DGCM-RELATED"/>
    <property type="match status" value="1"/>
</dbReference>
<evidence type="ECO:0000256" key="4">
    <source>
        <dbReference type="SAM" id="Phobius"/>
    </source>
</evidence>
<evidence type="ECO:0000313" key="7">
    <source>
        <dbReference type="Proteomes" id="UP001205843"/>
    </source>
</evidence>
<keyword evidence="7" id="KW-1185">Reference proteome</keyword>
<feature type="transmembrane region" description="Helical" evidence="4">
    <location>
        <begin position="72"/>
        <end position="97"/>
    </location>
</feature>
<comment type="caution">
    <text evidence="6">The sequence shown here is derived from an EMBL/GenBank/DDBJ whole genome shotgun (WGS) entry which is preliminary data.</text>
</comment>
<dbReference type="SMART" id="SM00267">
    <property type="entry name" value="GGDEF"/>
    <property type="match status" value="1"/>
</dbReference>
<evidence type="ECO:0000256" key="3">
    <source>
        <dbReference type="ARBA" id="ARBA00034247"/>
    </source>
</evidence>
<evidence type="ECO:0000256" key="1">
    <source>
        <dbReference type="ARBA" id="ARBA00001946"/>
    </source>
</evidence>
<feature type="transmembrane region" description="Helical" evidence="4">
    <location>
        <begin position="109"/>
        <end position="128"/>
    </location>
</feature>
<dbReference type="GO" id="GO:1902201">
    <property type="term" value="P:negative regulation of bacterial-type flagellum-dependent cell motility"/>
    <property type="evidence" value="ECO:0007669"/>
    <property type="project" value="TreeGrafter"/>
</dbReference>
<sequence>MTGRSQLEQRIDYRVLVLFCLVSVGLLLPYVMLYGLAGDRLSAAWIACLASIYGAAALCISRAQQVRPWNVLLAAVATVGTVVPVYFIGAVAAMWVFPLILVNFYMLNRYQAVLTNGGAILVTVLLLWSTLPGMTLINGLAAAAAVMAFSYAFAWGVDTRQQELLELARRDPLTGLGNRRALDGEVNALGVREAADRPALSIIVCDLDRFKQINDRYGHGRGDEVIRAAAELIRGYFRSADQVFRYGGEEFVIICHGAALQDATRLAEGLRRRVAEKLRFDELRVTVSIGVATMGEGESAAACLERADRQLFRAKAGGRDRVSVALPVAAGA</sequence>
<feature type="transmembrane region" description="Helical" evidence="4">
    <location>
        <begin position="43"/>
        <end position="60"/>
    </location>
</feature>
<comment type="catalytic activity">
    <reaction evidence="3">
        <text>2 GTP = 3',3'-c-di-GMP + 2 diphosphate</text>
        <dbReference type="Rhea" id="RHEA:24898"/>
        <dbReference type="ChEBI" id="CHEBI:33019"/>
        <dbReference type="ChEBI" id="CHEBI:37565"/>
        <dbReference type="ChEBI" id="CHEBI:58805"/>
        <dbReference type="EC" id="2.7.7.65"/>
    </reaction>
</comment>
<dbReference type="GO" id="GO:0052621">
    <property type="term" value="F:diguanylate cyclase activity"/>
    <property type="evidence" value="ECO:0007669"/>
    <property type="project" value="UniProtKB-EC"/>
</dbReference>
<dbReference type="InterPro" id="IPR043128">
    <property type="entry name" value="Rev_trsase/Diguanyl_cyclase"/>
</dbReference>
<dbReference type="EC" id="2.7.7.65" evidence="2"/>
<evidence type="ECO:0000313" key="6">
    <source>
        <dbReference type="EMBL" id="MCP1675331.1"/>
    </source>
</evidence>
<dbReference type="PROSITE" id="PS50887">
    <property type="entry name" value="GGDEF"/>
    <property type="match status" value="1"/>
</dbReference>
<dbReference type="AlphaFoldDB" id="A0AAE3G3Y7"/>
<dbReference type="GO" id="GO:0043709">
    <property type="term" value="P:cell adhesion involved in single-species biofilm formation"/>
    <property type="evidence" value="ECO:0007669"/>
    <property type="project" value="TreeGrafter"/>
</dbReference>
<feature type="transmembrane region" description="Helical" evidence="4">
    <location>
        <begin position="135"/>
        <end position="157"/>
    </location>
</feature>
<feature type="domain" description="GGDEF" evidence="5">
    <location>
        <begin position="198"/>
        <end position="327"/>
    </location>
</feature>
<dbReference type="RefSeq" id="WP_253478625.1">
    <property type="nucleotide sequence ID" value="NZ_JALJXV010000005.1"/>
</dbReference>
<reference evidence="6" key="1">
    <citation type="submission" date="2022-03" db="EMBL/GenBank/DDBJ databases">
        <title>Genomic Encyclopedia of Type Strains, Phase III (KMG-III): the genomes of soil and plant-associated and newly described type strains.</title>
        <authorList>
            <person name="Whitman W."/>
        </authorList>
    </citation>
    <scope>NUCLEOTIDE SEQUENCE</scope>
    <source>
        <strain evidence="6">ANL 6-2</strain>
    </source>
</reference>
<proteinExistence type="predicted"/>
<dbReference type="SUPFAM" id="SSF55073">
    <property type="entry name" value="Nucleotide cyclase"/>
    <property type="match status" value="1"/>
</dbReference>
<evidence type="ECO:0000256" key="2">
    <source>
        <dbReference type="ARBA" id="ARBA00012528"/>
    </source>
</evidence>
<keyword evidence="4" id="KW-0472">Membrane</keyword>
<dbReference type="PANTHER" id="PTHR45138">
    <property type="entry name" value="REGULATORY COMPONENTS OF SENSORY TRANSDUCTION SYSTEM"/>
    <property type="match status" value="1"/>
</dbReference>
<dbReference type="InterPro" id="IPR000160">
    <property type="entry name" value="GGDEF_dom"/>
</dbReference>
<gene>
    <name evidence="6" type="ORF">J2T57_002479</name>
</gene>
<dbReference type="EMBL" id="JALJXV010000005">
    <property type="protein sequence ID" value="MCP1675331.1"/>
    <property type="molecule type" value="Genomic_DNA"/>
</dbReference>
<dbReference type="InterPro" id="IPR029787">
    <property type="entry name" value="Nucleotide_cyclase"/>
</dbReference>
<protein>
    <recommendedName>
        <fullName evidence="2">diguanylate cyclase</fullName>
        <ecNumber evidence="2">2.7.7.65</ecNumber>
    </recommendedName>
</protein>
<dbReference type="CDD" id="cd01949">
    <property type="entry name" value="GGDEF"/>
    <property type="match status" value="1"/>
</dbReference>
<dbReference type="FunFam" id="3.30.70.270:FF:000001">
    <property type="entry name" value="Diguanylate cyclase domain protein"/>
    <property type="match status" value="1"/>
</dbReference>
<dbReference type="InterPro" id="IPR050469">
    <property type="entry name" value="Diguanylate_Cyclase"/>
</dbReference>
<dbReference type="Gene3D" id="3.30.70.270">
    <property type="match status" value="1"/>
</dbReference>
<organism evidence="6 7">
    <name type="scientific">Natronocella acetinitrilica</name>
    <dbReference type="NCBI Taxonomy" id="414046"/>
    <lineage>
        <taxon>Bacteria</taxon>
        <taxon>Pseudomonadati</taxon>
        <taxon>Pseudomonadota</taxon>
        <taxon>Gammaproteobacteria</taxon>
        <taxon>Chromatiales</taxon>
        <taxon>Ectothiorhodospiraceae</taxon>
        <taxon>Natronocella</taxon>
    </lineage>
</organism>
<dbReference type="GO" id="GO:0005886">
    <property type="term" value="C:plasma membrane"/>
    <property type="evidence" value="ECO:0007669"/>
    <property type="project" value="TreeGrafter"/>
</dbReference>
<keyword evidence="4" id="KW-0812">Transmembrane</keyword>
<feature type="transmembrane region" description="Helical" evidence="4">
    <location>
        <begin position="15"/>
        <end position="37"/>
    </location>
</feature>
<dbReference type="Proteomes" id="UP001205843">
    <property type="component" value="Unassembled WGS sequence"/>
</dbReference>
<accession>A0AAE3G3Y7</accession>
<dbReference type="Pfam" id="PF00990">
    <property type="entry name" value="GGDEF"/>
    <property type="match status" value="1"/>
</dbReference>
<keyword evidence="4" id="KW-1133">Transmembrane helix</keyword>
<comment type="cofactor">
    <cofactor evidence="1">
        <name>Mg(2+)</name>
        <dbReference type="ChEBI" id="CHEBI:18420"/>
    </cofactor>
</comment>